<organism evidence="2 3">
    <name type="scientific">Streptosporangium longisporum</name>
    <dbReference type="NCBI Taxonomy" id="46187"/>
    <lineage>
        <taxon>Bacteria</taxon>
        <taxon>Bacillati</taxon>
        <taxon>Actinomycetota</taxon>
        <taxon>Actinomycetes</taxon>
        <taxon>Streptosporangiales</taxon>
        <taxon>Streptosporangiaceae</taxon>
        <taxon>Streptosporangium</taxon>
    </lineage>
</organism>
<comment type="caution">
    <text evidence="2">The sequence shown here is derived from an EMBL/GenBank/DDBJ whole genome shotgun (WGS) entry which is preliminary data.</text>
</comment>
<dbReference type="InterPro" id="IPR036514">
    <property type="entry name" value="SGNH_hydro_sf"/>
</dbReference>
<dbReference type="Pfam" id="PF13472">
    <property type="entry name" value="Lipase_GDSL_2"/>
    <property type="match status" value="1"/>
</dbReference>
<gene>
    <name evidence="2" type="ORF">GCM10017559_38360</name>
</gene>
<dbReference type="RefSeq" id="WP_344896868.1">
    <property type="nucleotide sequence ID" value="NZ_BAAAWD010000010.1"/>
</dbReference>
<sequence length="211" mass="22730">MGDLGLAPRTVNLAVPGSTSAGLAAQVARAVDRRADYVTILVGAQDACVSSERLMTPVDLYESRVAQALATFRAGRPGGRVFLASVPDVGRLWRIGKDSPVARGFWAVGRICPTMLARPTSASEADRARRERVRARIAGYNAALARVCAAYGPGCRHDGGQVFAQPFTLGHVSKWDFFHPNAAGQRLIAERTFQMMRDWLAEPVVEPLSAP</sequence>
<accession>A0ABN3Y3J8</accession>
<protein>
    <recommendedName>
        <fullName evidence="1">SGNH hydrolase-type esterase domain-containing protein</fullName>
    </recommendedName>
</protein>
<dbReference type="SUPFAM" id="SSF52266">
    <property type="entry name" value="SGNH hydrolase"/>
    <property type="match status" value="1"/>
</dbReference>
<evidence type="ECO:0000313" key="3">
    <source>
        <dbReference type="Proteomes" id="UP001499930"/>
    </source>
</evidence>
<evidence type="ECO:0000259" key="1">
    <source>
        <dbReference type="Pfam" id="PF13472"/>
    </source>
</evidence>
<dbReference type="InterPro" id="IPR013830">
    <property type="entry name" value="SGNH_hydro"/>
</dbReference>
<keyword evidence="3" id="KW-1185">Reference proteome</keyword>
<dbReference type="Proteomes" id="UP001499930">
    <property type="component" value="Unassembled WGS sequence"/>
</dbReference>
<dbReference type="EMBL" id="BAAAWD010000010">
    <property type="protein sequence ID" value="GAA3011842.1"/>
    <property type="molecule type" value="Genomic_DNA"/>
</dbReference>
<reference evidence="2 3" key="1">
    <citation type="journal article" date="2019" name="Int. J. Syst. Evol. Microbiol.">
        <title>The Global Catalogue of Microorganisms (GCM) 10K type strain sequencing project: providing services to taxonomists for standard genome sequencing and annotation.</title>
        <authorList>
            <consortium name="The Broad Institute Genomics Platform"/>
            <consortium name="The Broad Institute Genome Sequencing Center for Infectious Disease"/>
            <person name="Wu L."/>
            <person name="Ma J."/>
        </authorList>
    </citation>
    <scope>NUCLEOTIDE SEQUENCE [LARGE SCALE GENOMIC DNA]</scope>
    <source>
        <strain evidence="2 3">JCM 3106</strain>
    </source>
</reference>
<name>A0ABN3Y3J8_9ACTN</name>
<dbReference type="Gene3D" id="3.40.50.1110">
    <property type="entry name" value="SGNH hydrolase"/>
    <property type="match status" value="1"/>
</dbReference>
<proteinExistence type="predicted"/>
<feature type="domain" description="SGNH hydrolase-type esterase" evidence="1">
    <location>
        <begin position="9"/>
        <end position="187"/>
    </location>
</feature>
<evidence type="ECO:0000313" key="2">
    <source>
        <dbReference type="EMBL" id="GAA3011842.1"/>
    </source>
</evidence>